<sequence>MPRSSSSLIACFSSLDKIDWSMKFEVRDEANSDSSQSHSLYKSDEENDDIYKCAGEPKNRRSVLTFIAFKRGTLFQCGFLPSMVTMNARSMKSGLCSKDKQGTLMQQSALKNLYLSKSSTGRLFLAHP</sequence>
<protein>
    <submittedName>
        <fullName evidence="2">Uncharacterized protein</fullName>
    </submittedName>
</protein>
<evidence type="ECO:0000313" key="1">
    <source>
        <dbReference type="Proteomes" id="UP000887565"/>
    </source>
</evidence>
<accession>A0A915HXD8</accession>
<name>A0A915HXD8_ROMCU</name>
<proteinExistence type="predicted"/>
<organism evidence="1 2">
    <name type="scientific">Romanomermis culicivorax</name>
    <name type="common">Nematode worm</name>
    <dbReference type="NCBI Taxonomy" id="13658"/>
    <lineage>
        <taxon>Eukaryota</taxon>
        <taxon>Metazoa</taxon>
        <taxon>Ecdysozoa</taxon>
        <taxon>Nematoda</taxon>
        <taxon>Enoplea</taxon>
        <taxon>Dorylaimia</taxon>
        <taxon>Mermithida</taxon>
        <taxon>Mermithoidea</taxon>
        <taxon>Mermithidae</taxon>
        <taxon>Romanomermis</taxon>
    </lineage>
</organism>
<keyword evidence="1" id="KW-1185">Reference proteome</keyword>
<dbReference type="Proteomes" id="UP000887565">
    <property type="component" value="Unplaced"/>
</dbReference>
<dbReference type="WBParaSite" id="nRc.2.0.1.t06549-RA">
    <property type="protein sequence ID" value="nRc.2.0.1.t06549-RA"/>
    <property type="gene ID" value="nRc.2.0.1.g06549"/>
</dbReference>
<evidence type="ECO:0000313" key="2">
    <source>
        <dbReference type="WBParaSite" id="nRc.2.0.1.t06549-RA"/>
    </source>
</evidence>
<reference evidence="2" key="1">
    <citation type="submission" date="2022-11" db="UniProtKB">
        <authorList>
            <consortium name="WormBaseParasite"/>
        </authorList>
    </citation>
    <scope>IDENTIFICATION</scope>
</reference>
<dbReference type="AlphaFoldDB" id="A0A915HXD8"/>